<comment type="domain">
    <text evidence="9">The last Arg residue of the ACP-binding site is essential for the weak association between ACP/AcpP and FabH.</text>
</comment>
<evidence type="ECO:0000256" key="7">
    <source>
        <dbReference type="ARBA" id="ARBA00023160"/>
    </source>
</evidence>
<dbReference type="NCBIfam" id="NF006829">
    <property type="entry name" value="PRK09352.1"/>
    <property type="match status" value="1"/>
</dbReference>
<comment type="catalytic activity">
    <reaction evidence="9">
        <text>malonyl-[ACP] + acetyl-CoA + H(+) = 3-oxobutanoyl-[ACP] + CO2 + CoA</text>
        <dbReference type="Rhea" id="RHEA:12080"/>
        <dbReference type="Rhea" id="RHEA-COMP:9623"/>
        <dbReference type="Rhea" id="RHEA-COMP:9625"/>
        <dbReference type="ChEBI" id="CHEBI:15378"/>
        <dbReference type="ChEBI" id="CHEBI:16526"/>
        <dbReference type="ChEBI" id="CHEBI:57287"/>
        <dbReference type="ChEBI" id="CHEBI:57288"/>
        <dbReference type="ChEBI" id="CHEBI:78449"/>
        <dbReference type="ChEBI" id="CHEBI:78450"/>
        <dbReference type="EC" id="2.3.1.180"/>
    </reaction>
</comment>
<evidence type="ECO:0000256" key="8">
    <source>
        <dbReference type="ARBA" id="ARBA00023315"/>
    </source>
</evidence>
<comment type="similarity">
    <text evidence="1 9">Belongs to the thiolase-like superfamily. FabH family.</text>
</comment>
<dbReference type="Gene3D" id="3.40.47.10">
    <property type="match status" value="2"/>
</dbReference>
<dbReference type="UniPathway" id="UPA00094"/>
<dbReference type="Proteomes" id="UP000004367">
    <property type="component" value="Unassembled WGS sequence"/>
</dbReference>
<evidence type="ECO:0000256" key="5">
    <source>
        <dbReference type="ARBA" id="ARBA00022832"/>
    </source>
</evidence>
<dbReference type="HAMAP" id="MF_01815">
    <property type="entry name" value="FabH"/>
    <property type="match status" value="1"/>
</dbReference>
<dbReference type="GO" id="GO:0044550">
    <property type="term" value="P:secondary metabolite biosynthetic process"/>
    <property type="evidence" value="ECO:0007669"/>
    <property type="project" value="TreeGrafter"/>
</dbReference>
<keyword evidence="8 9" id="KW-0012">Acyltransferase</keyword>
<dbReference type="Pfam" id="PF08545">
    <property type="entry name" value="ACP_syn_III"/>
    <property type="match status" value="1"/>
</dbReference>
<dbReference type="PANTHER" id="PTHR34069:SF2">
    <property type="entry name" value="BETA-KETOACYL-[ACYL-CARRIER-PROTEIN] SYNTHASE III"/>
    <property type="match status" value="1"/>
</dbReference>
<keyword evidence="5 9" id="KW-0276">Fatty acid metabolism</keyword>
<evidence type="ECO:0000256" key="4">
    <source>
        <dbReference type="ARBA" id="ARBA00022679"/>
    </source>
</evidence>
<dbReference type="SUPFAM" id="SSF53901">
    <property type="entry name" value="Thiolase-like"/>
    <property type="match status" value="1"/>
</dbReference>
<keyword evidence="9" id="KW-0511">Multifunctional enzyme</keyword>
<evidence type="ECO:0000256" key="2">
    <source>
        <dbReference type="ARBA" id="ARBA00022490"/>
    </source>
</evidence>
<keyword evidence="2 9" id="KW-0963">Cytoplasm</keyword>
<evidence type="ECO:0000256" key="9">
    <source>
        <dbReference type="HAMAP-Rule" id="MF_01815"/>
    </source>
</evidence>
<dbReference type="GO" id="GO:0033818">
    <property type="term" value="F:beta-ketoacyl-acyl-carrier-protein synthase III activity"/>
    <property type="evidence" value="ECO:0007669"/>
    <property type="project" value="UniProtKB-UniRule"/>
</dbReference>
<dbReference type="CDD" id="cd00830">
    <property type="entry name" value="KAS_III"/>
    <property type="match status" value="1"/>
</dbReference>
<evidence type="ECO:0000256" key="3">
    <source>
        <dbReference type="ARBA" id="ARBA00022516"/>
    </source>
</evidence>
<dbReference type="STRING" id="1089455.MOPEL_029_00910"/>
<dbReference type="Pfam" id="PF08541">
    <property type="entry name" value="ACP_syn_III_C"/>
    <property type="match status" value="1"/>
</dbReference>
<feature type="region of interest" description="ACP-binding" evidence="9">
    <location>
        <begin position="273"/>
        <end position="277"/>
    </location>
</feature>
<keyword evidence="3 9" id="KW-0444">Lipid biosynthesis</keyword>
<dbReference type="RefSeq" id="WP_009481708.1">
    <property type="nucleotide sequence ID" value="NZ_BAFE01000027.1"/>
</dbReference>
<dbReference type="NCBIfam" id="TIGR00747">
    <property type="entry name" value="fabH"/>
    <property type="match status" value="1"/>
</dbReference>
<keyword evidence="6 9" id="KW-0443">Lipid metabolism</keyword>
<dbReference type="AlphaFoldDB" id="H5UQ05"/>
<feature type="domain" description="Beta-ketoacyl-[acyl-carrier-protein] synthase III N-terminal" evidence="11">
    <location>
        <begin position="118"/>
        <end position="195"/>
    </location>
</feature>
<feature type="active site" evidence="9">
    <location>
        <position position="272"/>
    </location>
</feature>
<feature type="active site" evidence="9">
    <location>
        <position position="304"/>
    </location>
</feature>
<keyword evidence="7 9" id="KW-0275">Fatty acid biosynthesis</keyword>
<keyword evidence="4 9" id="KW-0808">Transferase</keyword>
<evidence type="ECO:0000256" key="6">
    <source>
        <dbReference type="ARBA" id="ARBA00023098"/>
    </source>
</evidence>
<dbReference type="GO" id="GO:0006633">
    <property type="term" value="P:fatty acid biosynthetic process"/>
    <property type="evidence" value="ECO:0007669"/>
    <property type="project" value="UniProtKB-UniRule"/>
</dbReference>
<keyword evidence="13" id="KW-1185">Reference proteome</keyword>
<protein>
    <recommendedName>
        <fullName evidence="9">Beta-ketoacyl-[acyl-carrier-protein] synthase III</fullName>
        <shortName evidence="9">Beta-ketoacyl-ACP synthase III</shortName>
        <shortName evidence="9">KAS III</shortName>
        <ecNumber evidence="9">2.3.1.180</ecNumber>
    </recommendedName>
    <alternativeName>
        <fullName evidence="9">3-oxoacyl-[acyl-carrier-protein] synthase 3</fullName>
    </alternativeName>
    <alternativeName>
        <fullName evidence="9">3-oxoacyl-[acyl-carrier-protein] synthase III</fullName>
    </alternativeName>
</protein>
<evidence type="ECO:0000313" key="13">
    <source>
        <dbReference type="Proteomes" id="UP000004367"/>
    </source>
</evidence>
<organism evidence="12 13">
    <name type="scientific">Mobilicoccus pelagius NBRC 104925</name>
    <dbReference type="NCBI Taxonomy" id="1089455"/>
    <lineage>
        <taxon>Bacteria</taxon>
        <taxon>Bacillati</taxon>
        <taxon>Actinomycetota</taxon>
        <taxon>Actinomycetes</taxon>
        <taxon>Micrococcales</taxon>
        <taxon>Dermatophilaceae</taxon>
        <taxon>Mobilicoccus</taxon>
    </lineage>
</organism>
<name>H5UQ05_9MICO</name>
<evidence type="ECO:0000256" key="1">
    <source>
        <dbReference type="ARBA" id="ARBA00008642"/>
    </source>
</evidence>
<dbReference type="EMBL" id="BAFE01000027">
    <property type="protein sequence ID" value="GAB47810.1"/>
    <property type="molecule type" value="Genomic_DNA"/>
</dbReference>
<comment type="subcellular location">
    <subcellularLocation>
        <location evidence="9">Cytoplasm</location>
    </subcellularLocation>
</comment>
<dbReference type="InterPro" id="IPR016039">
    <property type="entry name" value="Thiolase-like"/>
</dbReference>
<evidence type="ECO:0000259" key="10">
    <source>
        <dbReference type="Pfam" id="PF08541"/>
    </source>
</evidence>
<evidence type="ECO:0000313" key="12">
    <source>
        <dbReference type="EMBL" id="GAB47810.1"/>
    </source>
</evidence>
<proteinExistence type="inferred from homology"/>
<dbReference type="GO" id="GO:0004315">
    <property type="term" value="F:3-oxoacyl-[acyl-carrier-protein] synthase activity"/>
    <property type="evidence" value="ECO:0007669"/>
    <property type="project" value="InterPro"/>
</dbReference>
<sequence>MSEVRLAQRRGHEFTAILGLGDFRPAHVVPNSEIVEAIDSSDEWIRDRSGIAARRLATAEETVVTMSATAARAALDDAGITAEDVDLVVVASITHPWQTPAAAPMVAHAVGAHRAAAYDLGAACAGFCYGVAVADDAVRAGSARHVLVVGTEKFSDFRDPHDRTTAFIFGDGAAAAVVGPSDSPGISASFLGADGAGAGQIAQTRDWTQVRHDWETMRDSGVVPDDLAPFPSIGMEGPAVFRWAVTHVAAVAADVLATAGITADDLDVFVPHQANVRIIDAMVKRMHLPDHVVVARDDLVDMANTSAASVPLALTRLRREGRARSGDLALLLGFGAGLAWAGQVVRVP</sequence>
<dbReference type="GO" id="GO:0005737">
    <property type="term" value="C:cytoplasm"/>
    <property type="evidence" value="ECO:0007669"/>
    <property type="project" value="UniProtKB-SubCell"/>
</dbReference>
<dbReference type="eggNOG" id="COG0332">
    <property type="taxonomic scope" value="Bacteria"/>
</dbReference>
<dbReference type="InterPro" id="IPR013751">
    <property type="entry name" value="ACP_syn_III_N"/>
</dbReference>
<feature type="active site" evidence="9">
    <location>
        <position position="124"/>
    </location>
</feature>
<reference evidence="12 13" key="1">
    <citation type="submission" date="2012-02" db="EMBL/GenBank/DDBJ databases">
        <title>Whole genome shotgun sequence of Mobilicoccus pelagius NBRC 104925.</title>
        <authorList>
            <person name="Yoshida Y."/>
            <person name="Hosoyama A."/>
            <person name="Tsuchikane K."/>
            <person name="Katsumata H."/>
            <person name="Yamazaki S."/>
            <person name="Fujita N."/>
        </authorList>
    </citation>
    <scope>NUCLEOTIDE SEQUENCE [LARGE SCALE GENOMIC DNA]</scope>
    <source>
        <strain evidence="12 13">NBRC 104925</strain>
    </source>
</reference>
<evidence type="ECO:0000259" key="11">
    <source>
        <dbReference type="Pfam" id="PF08545"/>
    </source>
</evidence>
<feature type="domain" description="Beta-ketoacyl-[acyl-carrier-protein] synthase III C-terminal" evidence="10">
    <location>
        <begin position="256"/>
        <end position="346"/>
    </location>
</feature>
<gene>
    <name evidence="9 12" type="primary">fabH</name>
    <name evidence="12" type="ORF">MOPEL_029_00910</name>
</gene>
<accession>H5UQ05</accession>
<comment type="function">
    <text evidence="9">Catalyzes the condensation reaction of fatty acid synthesis by the addition to an acyl acceptor of two carbons from malonyl-ACP. Catalyzes the first condensation reaction which initiates fatty acid synthesis and may therefore play a role in governing the total rate of fatty acid production. Possesses both acetoacetyl-ACP synthase and acetyl transacylase activities. Its substrate specificity determines the biosynthesis of branched-chain and/or straight-chain of fatty acids.</text>
</comment>
<dbReference type="EC" id="2.3.1.180" evidence="9"/>
<comment type="subunit">
    <text evidence="9">Homodimer.</text>
</comment>
<dbReference type="InterPro" id="IPR004655">
    <property type="entry name" value="FabH"/>
</dbReference>
<dbReference type="InterPro" id="IPR013747">
    <property type="entry name" value="ACP_syn_III_C"/>
</dbReference>
<comment type="caution">
    <text evidence="12">The sequence shown here is derived from an EMBL/GenBank/DDBJ whole genome shotgun (WGS) entry which is preliminary data.</text>
</comment>
<dbReference type="PANTHER" id="PTHR34069">
    <property type="entry name" value="3-OXOACYL-[ACYL-CARRIER-PROTEIN] SYNTHASE 3"/>
    <property type="match status" value="1"/>
</dbReference>
<comment type="pathway">
    <text evidence="9">Lipid metabolism; fatty acid biosynthesis.</text>
</comment>